<organism evidence="6 7">
    <name type="scientific">Candidatus Brocadia carolinensis</name>
    <dbReference type="NCBI Taxonomy" id="1004156"/>
    <lineage>
        <taxon>Bacteria</taxon>
        <taxon>Pseudomonadati</taxon>
        <taxon>Planctomycetota</taxon>
        <taxon>Candidatus Brocadiia</taxon>
        <taxon>Candidatus Brocadiales</taxon>
        <taxon>Candidatus Brocadiaceae</taxon>
        <taxon>Candidatus Brocadia</taxon>
    </lineage>
</organism>
<dbReference type="GO" id="GO:0003899">
    <property type="term" value="F:DNA-directed RNA polymerase activity"/>
    <property type="evidence" value="ECO:0007669"/>
    <property type="project" value="InterPro"/>
</dbReference>
<name>A0A1V4ATP8_9BACT</name>
<keyword evidence="3" id="KW-0862">Zinc</keyword>
<dbReference type="SUPFAM" id="SSF57783">
    <property type="entry name" value="Zinc beta-ribbon"/>
    <property type="match status" value="1"/>
</dbReference>
<dbReference type="EMBL" id="AYTS01000077">
    <property type="protein sequence ID" value="OOP56513.1"/>
    <property type="molecule type" value="Genomic_DNA"/>
</dbReference>
<reference evidence="6 7" key="1">
    <citation type="journal article" date="2017" name="Water Res.">
        <title>Discovery and metagenomic analysis of an anammox bacterial enrichment related to Candidatus "Brocadia caroliniensis" in a full-scale glycerol-fed nitritation-denitritation separate centrate treatment process.</title>
        <authorList>
            <person name="Park H."/>
            <person name="Brotto A.C."/>
            <person name="van Loosdrecht M.C."/>
            <person name="Chandran K."/>
        </authorList>
    </citation>
    <scope>NUCLEOTIDE SEQUENCE [LARGE SCALE GENOMIC DNA]</scope>
    <source>
        <strain evidence="6">26THWARD</strain>
    </source>
</reference>
<dbReference type="AlphaFoldDB" id="A0A1V4ATP8"/>
<dbReference type="Pfam" id="PF13481">
    <property type="entry name" value="AAA_25"/>
    <property type="match status" value="1"/>
</dbReference>
<dbReference type="GO" id="GO:0003677">
    <property type="term" value="F:DNA binding"/>
    <property type="evidence" value="ECO:0007669"/>
    <property type="project" value="InterPro"/>
</dbReference>
<dbReference type="SUPFAM" id="SSF52540">
    <property type="entry name" value="P-loop containing nucleoside triphosphate hydrolases"/>
    <property type="match status" value="1"/>
</dbReference>
<dbReference type="GO" id="GO:0006269">
    <property type="term" value="P:DNA replication, synthesis of primer"/>
    <property type="evidence" value="ECO:0007669"/>
    <property type="project" value="TreeGrafter"/>
</dbReference>
<dbReference type="InterPro" id="IPR027417">
    <property type="entry name" value="P-loop_NTPase"/>
</dbReference>
<dbReference type="Gene3D" id="3.40.1360.10">
    <property type="match status" value="1"/>
</dbReference>
<feature type="compositionally biased region" description="Low complexity" evidence="4">
    <location>
        <begin position="660"/>
        <end position="670"/>
    </location>
</feature>
<dbReference type="SUPFAM" id="SSF56731">
    <property type="entry name" value="DNA primase core"/>
    <property type="match status" value="1"/>
</dbReference>
<accession>A0A1V4ATP8</accession>
<evidence type="ECO:0000256" key="1">
    <source>
        <dbReference type="ARBA" id="ARBA00022723"/>
    </source>
</evidence>
<gene>
    <name evidence="6" type="ORF">AYP45_08705</name>
</gene>
<evidence type="ECO:0000259" key="5">
    <source>
        <dbReference type="SMART" id="SM00400"/>
    </source>
</evidence>
<dbReference type="SMART" id="SM00400">
    <property type="entry name" value="ZnF_CHCC"/>
    <property type="match status" value="1"/>
</dbReference>
<dbReference type="GO" id="GO:0008270">
    <property type="term" value="F:zinc ion binding"/>
    <property type="evidence" value="ECO:0007669"/>
    <property type="project" value="UniProtKB-KW"/>
</dbReference>
<dbReference type="Gene3D" id="3.40.50.300">
    <property type="entry name" value="P-loop containing nucleotide triphosphate hydrolases"/>
    <property type="match status" value="1"/>
</dbReference>
<dbReference type="PANTHER" id="PTHR30313:SF2">
    <property type="entry name" value="DNA PRIMASE"/>
    <property type="match status" value="1"/>
</dbReference>
<dbReference type="InterPro" id="IPR034154">
    <property type="entry name" value="TOPRIM_DnaG/twinkle"/>
</dbReference>
<keyword evidence="1" id="KW-0479">Metal-binding</keyword>
<feature type="compositionally biased region" description="Low complexity" evidence="4">
    <location>
        <begin position="641"/>
        <end position="650"/>
    </location>
</feature>
<dbReference type="CDD" id="cd01029">
    <property type="entry name" value="TOPRIM_primases"/>
    <property type="match status" value="1"/>
</dbReference>
<feature type="region of interest" description="Disordered" evidence="4">
    <location>
        <begin position="619"/>
        <end position="686"/>
    </location>
</feature>
<evidence type="ECO:0000313" key="6">
    <source>
        <dbReference type="EMBL" id="OOP56513.1"/>
    </source>
</evidence>
<proteinExistence type="predicted"/>
<evidence type="ECO:0000313" key="7">
    <source>
        <dbReference type="Proteomes" id="UP000189681"/>
    </source>
</evidence>
<protein>
    <recommendedName>
        <fullName evidence="5">Zinc finger CHC2-type domain-containing protein</fullName>
    </recommendedName>
</protein>
<dbReference type="Gene3D" id="3.90.580.10">
    <property type="entry name" value="Zinc finger, CHC2-type domain"/>
    <property type="match status" value="1"/>
</dbReference>
<dbReference type="STRING" id="1004156.AYP45_08705"/>
<sequence>MQKQKILDRINFADFYKTFIPSLKVNGKAEAMGLCPFHEDENPSLSVNIRTGLYHCHSCKDGGDVVKFLMRLKQITFKEALNELSSNSDNGRDTTKQIEAVYPYTDEGGILLFEVVRFVPKTFRQRRPDGRGGRIWNLDGVRIVPYRLPEVKASDTVFICEGEKDCNNLANIGLAATTNPQGAGKWRGEFSQYFTGKDIVIICDNDEPGAKHGQDVAQKLVTSARSIKVIEQLPGVPTKGDVSDWLKIPGNDTEKLLKLVRDTPLWSPQADKKDDESGFDLTKALKIGAELQELDLPVSWAVKGLLPQEAITLLSARGGMGKTILSISIADAVSRGIPFLGLETAEMPVVYIDFENSLPTLCERVKRIDAKHVLFWHGSNEIKPPRLDKEYELYKKLPQKALLIFDTLRASQSRDENDSQHMAMIMQRLKELRDCGYTILLLHHTSKGNDKIYKGSTAIFDLCDHNLSLHKAKKGCHTPEENETDDDDDNCCYRFGTQDKTRYEPFSMFLEFDTEKGCFALAPDPETETLEEIHSLLAGKNPLKTNDIFELVRDELRIKYKGKVIKLLKKGEGKYWISESQGKGKPTYYRVAKPNQSGGLPYIYPDHQTTHKVTGLPIPDHLPQERLDSPDFTDWSGGLNKSQTSQTTSKVTGLAHIDQSAESQTSQTSQKPTLDIPFEVENVEVE</sequence>
<dbReference type="PANTHER" id="PTHR30313">
    <property type="entry name" value="DNA PRIMASE"/>
    <property type="match status" value="1"/>
</dbReference>
<dbReference type="Proteomes" id="UP000189681">
    <property type="component" value="Unassembled WGS sequence"/>
</dbReference>
<evidence type="ECO:0000256" key="4">
    <source>
        <dbReference type="SAM" id="MobiDB-lite"/>
    </source>
</evidence>
<evidence type="ECO:0000256" key="2">
    <source>
        <dbReference type="ARBA" id="ARBA00022771"/>
    </source>
</evidence>
<feature type="domain" description="Zinc finger CHC2-type" evidence="5">
    <location>
        <begin position="31"/>
        <end position="85"/>
    </location>
</feature>
<dbReference type="InterPro" id="IPR050219">
    <property type="entry name" value="DnaG_primase"/>
</dbReference>
<dbReference type="InterPro" id="IPR036977">
    <property type="entry name" value="DNA_primase_Znf_CHC2"/>
</dbReference>
<dbReference type="InterPro" id="IPR002694">
    <property type="entry name" value="Znf_CHC2"/>
</dbReference>
<keyword evidence="2" id="KW-0863">Zinc-finger</keyword>
<dbReference type="Pfam" id="PF01807">
    <property type="entry name" value="Zn_ribbon_DnaG"/>
    <property type="match status" value="1"/>
</dbReference>
<comment type="caution">
    <text evidence="6">The sequence shown here is derived from an EMBL/GenBank/DDBJ whole genome shotgun (WGS) entry which is preliminary data.</text>
</comment>
<dbReference type="GO" id="GO:0005737">
    <property type="term" value="C:cytoplasm"/>
    <property type="evidence" value="ECO:0007669"/>
    <property type="project" value="TreeGrafter"/>
</dbReference>
<evidence type="ECO:0000256" key="3">
    <source>
        <dbReference type="ARBA" id="ARBA00022833"/>
    </source>
</evidence>